<feature type="domain" description="DUF58" evidence="2">
    <location>
        <begin position="200"/>
        <end position="385"/>
    </location>
</feature>
<evidence type="ECO:0000259" key="2">
    <source>
        <dbReference type="Pfam" id="PF01882"/>
    </source>
</evidence>
<accession>A0A1F7S1I1</accession>
<dbReference type="Pfam" id="PF01882">
    <property type="entry name" value="DUF58"/>
    <property type="match status" value="1"/>
</dbReference>
<dbReference type="Proteomes" id="UP000179266">
    <property type="component" value="Unassembled WGS sequence"/>
</dbReference>
<name>A0A1F7S1I1_9BACT</name>
<dbReference type="AlphaFoldDB" id="A0A1F7S1I1"/>
<keyword evidence="1" id="KW-0472">Membrane</keyword>
<reference evidence="3 4" key="1">
    <citation type="journal article" date="2016" name="Nat. Commun.">
        <title>Thousands of microbial genomes shed light on interconnected biogeochemical processes in an aquifer system.</title>
        <authorList>
            <person name="Anantharaman K."/>
            <person name="Brown C.T."/>
            <person name="Hug L.A."/>
            <person name="Sharon I."/>
            <person name="Castelle C.J."/>
            <person name="Probst A.J."/>
            <person name="Thomas B.C."/>
            <person name="Singh A."/>
            <person name="Wilkins M.J."/>
            <person name="Karaoz U."/>
            <person name="Brodie E.L."/>
            <person name="Williams K.H."/>
            <person name="Hubbard S.S."/>
            <person name="Banfield J.F."/>
        </authorList>
    </citation>
    <scope>NUCLEOTIDE SEQUENCE [LARGE SCALE GENOMIC DNA]</scope>
</reference>
<evidence type="ECO:0000256" key="1">
    <source>
        <dbReference type="SAM" id="Phobius"/>
    </source>
</evidence>
<comment type="caution">
    <text evidence="3">The sequence shown here is derived from an EMBL/GenBank/DDBJ whole genome shotgun (WGS) entry which is preliminary data.</text>
</comment>
<sequence>MMVPRTQLIKWFALIVIPFSIIAVTSMLGAAVSGIMITAFFVFAALDAFRAYGTIDHIKIEVQDLIRLTKDRQGSIEVIIKNNKKKSQWIRLGLDLPREIYSSQEDVSVVLPDTNEWSRFQYSCTPWKRGKYILNQCYLEGTSPMGFWAVRNSQKLKSEIRVYPNLMQDRKYLAFLFLNRGSYGVHAQRQVGKGREFEKLREYIPGDSYNDIHWKATAKRGRPISKEFQIERTQEVYVIIDASRLSARNVTTVDAAELPSETIPQSGITILERFVTSALIMGLAAEKQDDLFGILTFSDKVSSFVRAKNGKSHYGVCRDVLYTLQPEVVTPDFDELCTFIRLRLRKRALLVFLTNLDDPVLADSFLNNMEMISQHHLILVNMLQPIGTHPLFSKMEISSVKDVYHELSGHILWSKLREIEKILKRHGINFSLLKNEKMAAQLVSQYINIKRRQLL</sequence>
<keyword evidence="1" id="KW-1133">Transmembrane helix</keyword>
<dbReference type="PANTHER" id="PTHR33608:SF3">
    <property type="entry name" value="SLR2013 PROTEIN"/>
    <property type="match status" value="1"/>
</dbReference>
<dbReference type="EMBL" id="MGDD01000063">
    <property type="protein sequence ID" value="OGL47675.1"/>
    <property type="molecule type" value="Genomic_DNA"/>
</dbReference>
<evidence type="ECO:0000313" key="4">
    <source>
        <dbReference type="Proteomes" id="UP000179266"/>
    </source>
</evidence>
<evidence type="ECO:0000313" key="3">
    <source>
        <dbReference type="EMBL" id="OGL47675.1"/>
    </source>
</evidence>
<protein>
    <recommendedName>
        <fullName evidence="2">DUF58 domain-containing protein</fullName>
    </recommendedName>
</protein>
<keyword evidence="1" id="KW-0812">Transmembrane</keyword>
<proteinExistence type="predicted"/>
<feature type="transmembrane region" description="Helical" evidence="1">
    <location>
        <begin position="12"/>
        <end position="45"/>
    </location>
</feature>
<organism evidence="3 4">
    <name type="scientific">Candidatus Schekmanbacteria bacterium RBG_13_48_7</name>
    <dbReference type="NCBI Taxonomy" id="1817878"/>
    <lineage>
        <taxon>Bacteria</taxon>
        <taxon>Candidatus Schekmaniibacteriota</taxon>
    </lineage>
</organism>
<dbReference type="InterPro" id="IPR002881">
    <property type="entry name" value="DUF58"/>
</dbReference>
<gene>
    <name evidence="3" type="ORF">A2161_19765</name>
</gene>
<dbReference type="PANTHER" id="PTHR33608">
    <property type="entry name" value="BLL2464 PROTEIN"/>
    <property type="match status" value="1"/>
</dbReference>